<keyword evidence="4 6" id="KW-1133">Transmembrane helix</keyword>
<evidence type="ECO:0000256" key="4">
    <source>
        <dbReference type="ARBA" id="ARBA00022989"/>
    </source>
</evidence>
<evidence type="ECO:0000313" key="9">
    <source>
        <dbReference type="EMBL" id="KAK1748467.1"/>
    </source>
</evidence>
<feature type="signal peptide" evidence="7">
    <location>
        <begin position="1"/>
        <end position="23"/>
    </location>
</feature>
<evidence type="ECO:0000256" key="5">
    <source>
        <dbReference type="ARBA" id="ARBA00023136"/>
    </source>
</evidence>
<dbReference type="AlphaFoldDB" id="A0AAD9DII5"/>
<keyword evidence="2" id="KW-1003">Cell membrane</keyword>
<dbReference type="PANTHER" id="PTHR12677:SF59">
    <property type="entry name" value="GOLGI APPARATUS MEMBRANE PROTEIN TVP38-RELATED"/>
    <property type="match status" value="1"/>
</dbReference>
<evidence type="ECO:0000313" key="10">
    <source>
        <dbReference type="Proteomes" id="UP001224775"/>
    </source>
</evidence>
<accession>A0AAD9DII5</accession>
<feature type="transmembrane region" description="Helical" evidence="6">
    <location>
        <begin position="284"/>
        <end position="304"/>
    </location>
</feature>
<name>A0AAD9DII5_9STRA</name>
<feature type="transmembrane region" description="Helical" evidence="6">
    <location>
        <begin position="133"/>
        <end position="151"/>
    </location>
</feature>
<keyword evidence="3 6" id="KW-0812">Transmembrane</keyword>
<feature type="transmembrane region" description="Helical" evidence="6">
    <location>
        <begin position="245"/>
        <end position="264"/>
    </location>
</feature>
<dbReference type="Pfam" id="PF09335">
    <property type="entry name" value="VTT_dom"/>
    <property type="match status" value="1"/>
</dbReference>
<protein>
    <recommendedName>
        <fullName evidence="8">VTT domain-containing protein</fullName>
    </recommendedName>
</protein>
<gene>
    <name evidence="9" type="ORF">QTG54_000406</name>
</gene>
<reference evidence="9" key="1">
    <citation type="submission" date="2023-06" db="EMBL/GenBank/DDBJ databases">
        <title>Survivors Of The Sea: Transcriptome response of Skeletonema marinoi to long-term dormancy.</title>
        <authorList>
            <person name="Pinder M.I.M."/>
            <person name="Kourtchenko O."/>
            <person name="Robertson E.K."/>
            <person name="Larsson T."/>
            <person name="Maumus F."/>
            <person name="Osuna-Cruz C.M."/>
            <person name="Vancaester E."/>
            <person name="Stenow R."/>
            <person name="Vandepoele K."/>
            <person name="Ploug H."/>
            <person name="Bruchert V."/>
            <person name="Godhe A."/>
            <person name="Topel M."/>
        </authorList>
    </citation>
    <scope>NUCLEOTIDE SEQUENCE</scope>
    <source>
        <strain evidence="9">R05AC</strain>
    </source>
</reference>
<feature type="domain" description="VTT" evidence="8">
    <location>
        <begin position="152"/>
        <end position="266"/>
    </location>
</feature>
<comment type="caution">
    <text evidence="9">The sequence shown here is derived from an EMBL/GenBank/DDBJ whole genome shotgun (WGS) entry which is preliminary data.</text>
</comment>
<evidence type="ECO:0000256" key="2">
    <source>
        <dbReference type="ARBA" id="ARBA00022475"/>
    </source>
</evidence>
<comment type="subcellular location">
    <subcellularLocation>
        <location evidence="1">Cell membrane</location>
        <topology evidence="1">Multi-pass membrane protein</topology>
    </subcellularLocation>
</comment>
<feature type="transmembrane region" description="Helical" evidence="6">
    <location>
        <begin position="79"/>
        <end position="105"/>
    </location>
</feature>
<evidence type="ECO:0000259" key="8">
    <source>
        <dbReference type="Pfam" id="PF09335"/>
    </source>
</evidence>
<dbReference type="PANTHER" id="PTHR12677">
    <property type="entry name" value="GOLGI APPARATUS MEMBRANE PROTEIN TVP38-RELATED"/>
    <property type="match status" value="1"/>
</dbReference>
<keyword evidence="5 6" id="KW-0472">Membrane</keyword>
<proteinExistence type="predicted"/>
<feature type="chain" id="PRO_5042106135" description="VTT domain-containing protein" evidence="7">
    <location>
        <begin position="24"/>
        <end position="316"/>
    </location>
</feature>
<evidence type="ECO:0000256" key="1">
    <source>
        <dbReference type="ARBA" id="ARBA00004651"/>
    </source>
</evidence>
<sequence length="316" mass="33804">MMCSRSLHLAVACLLCCIGSSIGFAPVRTVVGARSTNNQQLESLYRSNQVSGPRQSTLLYSGNPSKPLTSKVNKNKNNIAALAIVLAGIGLTAYPSPCFAASSILSNIPSPSKFKEAIVSVLDGMSQSGTKGMVAYVLSFTAWTMTVGVTTPVETAAGMAFPLKQSIPLSALGKIGGAFCQYVLAKYLFSDYAREKMKDNEWMGKIDKSFKSHPFGVALIWRFSPLPEFVKNVGPSLVKTLKTRYQLLAILAHGLPFTILWSFMGAETAAVARGGEASVLLKRLVAIISSVGLFVSPTLFGMWLKGLGDDTKSESQ</sequence>
<dbReference type="EMBL" id="JATAAI010000001">
    <property type="protein sequence ID" value="KAK1748467.1"/>
    <property type="molecule type" value="Genomic_DNA"/>
</dbReference>
<dbReference type="Proteomes" id="UP001224775">
    <property type="component" value="Unassembled WGS sequence"/>
</dbReference>
<dbReference type="GO" id="GO:0005886">
    <property type="term" value="C:plasma membrane"/>
    <property type="evidence" value="ECO:0007669"/>
    <property type="project" value="UniProtKB-SubCell"/>
</dbReference>
<evidence type="ECO:0000256" key="6">
    <source>
        <dbReference type="SAM" id="Phobius"/>
    </source>
</evidence>
<keyword evidence="10" id="KW-1185">Reference proteome</keyword>
<organism evidence="9 10">
    <name type="scientific">Skeletonema marinoi</name>
    <dbReference type="NCBI Taxonomy" id="267567"/>
    <lineage>
        <taxon>Eukaryota</taxon>
        <taxon>Sar</taxon>
        <taxon>Stramenopiles</taxon>
        <taxon>Ochrophyta</taxon>
        <taxon>Bacillariophyta</taxon>
        <taxon>Coscinodiscophyceae</taxon>
        <taxon>Thalassiosirophycidae</taxon>
        <taxon>Thalassiosirales</taxon>
        <taxon>Skeletonemataceae</taxon>
        <taxon>Skeletonema</taxon>
        <taxon>Skeletonema marinoi-dohrnii complex</taxon>
    </lineage>
</organism>
<feature type="transmembrane region" description="Helical" evidence="6">
    <location>
        <begin position="171"/>
        <end position="189"/>
    </location>
</feature>
<dbReference type="InterPro" id="IPR015414">
    <property type="entry name" value="TMEM64"/>
</dbReference>
<dbReference type="InterPro" id="IPR032816">
    <property type="entry name" value="VTT_dom"/>
</dbReference>
<keyword evidence="7" id="KW-0732">Signal</keyword>
<evidence type="ECO:0000256" key="3">
    <source>
        <dbReference type="ARBA" id="ARBA00022692"/>
    </source>
</evidence>
<evidence type="ECO:0000256" key="7">
    <source>
        <dbReference type="SAM" id="SignalP"/>
    </source>
</evidence>